<accession>A0A9E8Z887</accession>
<dbReference type="InterPro" id="IPR012338">
    <property type="entry name" value="Beta-lactam/transpept-like"/>
</dbReference>
<dbReference type="InterPro" id="IPR008984">
    <property type="entry name" value="SMAD_FHA_dom_sf"/>
</dbReference>
<dbReference type="Pfam" id="PF00905">
    <property type="entry name" value="Transpeptidase"/>
    <property type="match status" value="1"/>
</dbReference>
<keyword evidence="5" id="KW-0378">Hydrolase</keyword>
<dbReference type="EMBL" id="CP113797">
    <property type="protein sequence ID" value="WAL58116.1"/>
    <property type="molecule type" value="Genomic_DNA"/>
</dbReference>
<keyword evidence="6" id="KW-0511">Multifunctional enzyme</keyword>
<dbReference type="NCBIfam" id="TIGR02074">
    <property type="entry name" value="PBP_1a_fam"/>
    <property type="match status" value="1"/>
</dbReference>
<dbReference type="GO" id="GO:0006508">
    <property type="term" value="P:proteolysis"/>
    <property type="evidence" value="ECO:0007669"/>
    <property type="project" value="UniProtKB-KW"/>
</dbReference>
<dbReference type="RefSeq" id="WP_268607512.1">
    <property type="nucleotide sequence ID" value="NZ_CP113797.1"/>
</dbReference>
<comment type="catalytic activity">
    <reaction evidence="8">
        <text>[GlcNAc-(1-&gt;4)-Mur2Ac(oyl-L-Ala-gamma-D-Glu-L-Lys-D-Ala-D-Ala)](n)-di-trans,octa-cis-undecaprenyl diphosphate + beta-D-GlcNAc-(1-&gt;4)-Mur2Ac(oyl-L-Ala-gamma-D-Glu-L-Lys-D-Ala-D-Ala)-di-trans,octa-cis-undecaprenyl diphosphate = [GlcNAc-(1-&gt;4)-Mur2Ac(oyl-L-Ala-gamma-D-Glu-L-Lys-D-Ala-D-Ala)](n+1)-di-trans,octa-cis-undecaprenyl diphosphate + di-trans,octa-cis-undecaprenyl diphosphate + H(+)</text>
        <dbReference type="Rhea" id="RHEA:23708"/>
        <dbReference type="Rhea" id="RHEA-COMP:9602"/>
        <dbReference type="Rhea" id="RHEA-COMP:9603"/>
        <dbReference type="ChEBI" id="CHEBI:15378"/>
        <dbReference type="ChEBI" id="CHEBI:58405"/>
        <dbReference type="ChEBI" id="CHEBI:60033"/>
        <dbReference type="ChEBI" id="CHEBI:78435"/>
        <dbReference type="EC" id="2.4.99.28"/>
    </reaction>
</comment>
<dbReference type="Pfam" id="PF00912">
    <property type="entry name" value="Transgly"/>
    <property type="match status" value="1"/>
</dbReference>
<organism evidence="11 12">
    <name type="scientific">Thermocoleostomius sinensis A174</name>
    <dbReference type="NCBI Taxonomy" id="2016057"/>
    <lineage>
        <taxon>Bacteria</taxon>
        <taxon>Bacillati</taxon>
        <taxon>Cyanobacteriota</taxon>
        <taxon>Cyanophyceae</taxon>
        <taxon>Oculatellales</taxon>
        <taxon>Oculatellaceae</taxon>
        <taxon>Thermocoleostomius</taxon>
    </lineage>
</organism>
<dbReference type="Proteomes" id="UP001163152">
    <property type="component" value="Chromosome"/>
</dbReference>
<feature type="region of interest" description="Disordered" evidence="9">
    <location>
        <begin position="1"/>
        <end position="51"/>
    </location>
</feature>
<evidence type="ECO:0000256" key="2">
    <source>
        <dbReference type="ARBA" id="ARBA00022670"/>
    </source>
</evidence>
<dbReference type="GO" id="GO:0008658">
    <property type="term" value="F:penicillin binding"/>
    <property type="evidence" value="ECO:0007669"/>
    <property type="project" value="InterPro"/>
</dbReference>
<keyword evidence="2" id="KW-0645">Protease</keyword>
<evidence type="ECO:0000256" key="8">
    <source>
        <dbReference type="ARBA" id="ARBA00049902"/>
    </source>
</evidence>
<dbReference type="Pfam" id="PF00498">
    <property type="entry name" value="FHA"/>
    <property type="match status" value="1"/>
</dbReference>
<comment type="catalytic activity">
    <reaction evidence="7">
        <text>Preferential cleavage: (Ac)2-L-Lys-D-Ala-|-D-Ala. Also transpeptidation of peptidyl-alanyl moieties that are N-acyl substituents of D-alanine.</text>
        <dbReference type="EC" id="3.4.16.4"/>
    </reaction>
</comment>
<dbReference type="InterPro" id="IPR000253">
    <property type="entry name" value="FHA_dom"/>
</dbReference>
<dbReference type="Gene3D" id="1.10.3810.10">
    <property type="entry name" value="Biosynthetic peptidoglycan transglycosylase-like"/>
    <property type="match status" value="1"/>
</dbReference>
<dbReference type="PANTHER" id="PTHR32282:SF31">
    <property type="entry name" value="PEPTIDOGLYCAN GLYCOSYLTRANSFERASE"/>
    <property type="match status" value="1"/>
</dbReference>
<evidence type="ECO:0000259" key="10">
    <source>
        <dbReference type="PROSITE" id="PS50006"/>
    </source>
</evidence>
<evidence type="ECO:0000256" key="1">
    <source>
        <dbReference type="ARBA" id="ARBA00022645"/>
    </source>
</evidence>
<evidence type="ECO:0000256" key="9">
    <source>
        <dbReference type="SAM" id="MobiDB-lite"/>
    </source>
</evidence>
<dbReference type="SUPFAM" id="SSF53955">
    <property type="entry name" value="Lysozyme-like"/>
    <property type="match status" value="1"/>
</dbReference>
<name>A0A9E8Z887_9CYAN</name>
<protein>
    <submittedName>
        <fullName evidence="11">PBP1A family penicillin-binding protein</fullName>
    </submittedName>
</protein>
<proteinExistence type="predicted"/>
<dbReference type="InterPro" id="IPR050396">
    <property type="entry name" value="Glycosyltr_51/Transpeptidase"/>
</dbReference>
<evidence type="ECO:0000313" key="11">
    <source>
        <dbReference type="EMBL" id="WAL58116.1"/>
    </source>
</evidence>
<feature type="compositionally biased region" description="Pro residues" evidence="9">
    <location>
        <begin position="1"/>
        <end position="16"/>
    </location>
</feature>
<dbReference type="GO" id="GO:0009002">
    <property type="term" value="F:serine-type D-Ala-D-Ala carboxypeptidase activity"/>
    <property type="evidence" value="ECO:0007669"/>
    <property type="project" value="UniProtKB-EC"/>
</dbReference>
<dbReference type="KEGG" id="tsin:OXH18_13015"/>
<dbReference type="SUPFAM" id="SSF49879">
    <property type="entry name" value="SMAD/FHA domain"/>
    <property type="match status" value="1"/>
</dbReference>
<dbReference type="PANTHER" id="PTHR32282">
    <property type="entry name" value="BINDING PROTEIN TRANSPEPTIDASE, PUTATIVE-RELATED"/>
    <property type="match status" value="1"/>
</dbReference>
<dbReference type="GO" id="GO:0009252">
    <property type="term" value="P:peptidoglycan biosynthetic process"/>
    <property type="evidence" value="ECO:0007669"/>
    <property type="project" value="TreeGrafter"/>
</dbReference>
<dbReference type="InterPro" id="IPR001264">
    <property type="entry name" value="Glyco_trans_51"/>
</dbReference>
<gene>
    <name evidence="11" type="ORF">OXH18_13015</name>
</gene>
<sequence length="794" mass="86180">MSSPQPPNPSPDPKQSPEPVQSTHLPGSPHSTAGPAPTPPSPPDSVSKSTGSKTLLGAITRAVQTVRARVNFSQLLLKPNARVPEIWVQDADAPKAEIYPLLGEYYKLGRSSRSCDIVVRNPVVSQVHLSLTRDKRQGRAPFILRDENSTNGIYRGKRRITKLELRHGDVLTLGPPELAAAVRLEYNDPPSWYVKAARYGLYGFTGLTALTVAWVGMEWTRFSVTPLPTSVQGPVIVLARDEETPLRPIETRAHVELRNLRDFSPYLPKAVIASEDSRYYWHLGVDPLGILRASLTNLRGGEIREGGSTVTQQLARSIFREYVGTEDSADRKLREAVVALKLETFYSKDDLMLTYLNRVYLGSGNYGFEDASQFYFGKSARDLTLAEAATLVGILPAPNNFNPVRDYDTAVELRDRVINRMVAQGMVSAEEAQRARRSRIEINPTAIEELESIRAPYFYNHVFAELEMLLGDQLAQEGNFIVESTVDLAMQAAAEASLEANVTSTGTAVGVSQGAIVSLDSSTGEVLALVGGVNFQESQFNRATQALRQPGSAFKVFAFAAALEQGISPGTAFSCAPLEWAGQFFEGCRSGSGALNMYDGLALSENVVALRIAQEVGLERVVRMAQRMGIQSELNPVPGLVLGQSEVTVLELTGAYSVLANQGVRNRPHTIARILDSSDCADINDRNTCRIIYEFGQNGEADVPVLDPGVADTMTSLLRGVVQGGTGSAAAMGLGEVGKTGTTNDNVDSWFVGYVPRQTIVTGIWLGNDDNTPTDGGSGIAAQLWRSYMSQILR</sequence>
<dbReference type="AlphaFoldDB" id="A0A9E8Z887"/>
<dbReference type="InterPro" id="IPR001460">
    <property type="entry name" value="PCN-bd_Tpept"/>
</dbReference>
<dbReference type="SUPFAM" id="SSF56601">
    <property type="entry name" value="beta-lactamase/transpeptidase-like"/>
    <property type="match status" value="1"/>
</dbReference>
<dbReference type="Gene3D" id="3.40.710.10">
    <property type="entry name" value="DD-peptidase/beta-lactamase superfamily"/>
    <property type="match status" value="1"/>
</dbReference>
<evidence type="ECO:0000256" key="7">
    <source>
        <dbReference type="ARBA" id="ARBA00034000"/>
    </source>
</evidence>
<dbReference type="SMART" id="SM00240">
    <property type="entry name" value="FHA"/>
    <property type="match status" value="1"/>
</dbReference>
<feature type="domain" description="FHA" evidence="10">
    <location>
        <begin position="106"/>
        <end position="160"/>
    </location>
</feature>
<dbReference type="InterPro" id="IPR023346">
    <property type="entry name" value="Lysozyme-like_dom_sf"/>
</dbReference>
<evidence type="ECO:0000256" key="6">
    <source>
        <dbReference type="ARBA" id="ARBA00023268"/>
    </source>
</evidence>
<dbReference type="CDD" id="cd00060">
    <property type="entry name" value="FHA"/>
    <property type="match status" value="1"/>
</dbReference>
<dbReference type="PROSITE" id="PS50006">
    <property type="entry name" value="FHA_DOMAIN"/>
    <property type="match status" value="1"/>
</dbReference>
<dbReference type="GO" id="GO:0030288">
    <property type="term" value="C:outer membrane-bounded periplasmic space"/>
    <property type="evidence" value="ECO:0007669"/>
    <property type="project" value="TreeGrafter"/>
</dbReference>
<dbReference type="GO" id="GO:0008955">
    <property type="term" value="F:peptidoglycan glycosyltransferase activity"/>
    <property type="evidence" value="ECO:0007669"/>
    <property type="project" value="UniProtKB-EC"/>
</dbReference>
<keyword evidence="4" id="KW-0808">Transferase</keyword>
<dbReference type="Gene3D" id="2.60.200.20">
    <property type="match status" value="1"/>
</dbReference>
<keyword evidence="1" id="KW-0121">Carboxypeptidase</keyword>
<reference evidence="11" key="1">
    <citation type="submission" date="2022-12" db="EMBL/GenBank/DDBJ databases">
        <title>Polyphasic identification of a Novel Hot-Spring Cyanobacterium Ocullathermofonsia sinensis gen nov. sp. nov. and Genomic Insights on its Adaptations to the Thermal Habitat.</title>
        <authorList>
            <person name="Daroch M."/>
            <person name="Tang J."/>
            <person name="Jiang Y."/>
        </authorList>
    </citation>
    <scope>NUCLEOTIDE SEQUENCE</scope>
    <source>
        <strain evidence="11">PKUAC-SCTA174</strain>
    </source>
</reference>
<keyword evidence="3" id="KW-0328">Glycosyltransferase</keyword>
<evidence type="ECO:0000256" key="5">
    <source>
        <dbReference type="ARBA" id="ARBA00022801"/>
    </source>
</evidence>
<dbReference type="InterPro" id="IPR036950">
    <property type="entry name" value="PBP_transglycosylase"/>
</dbReference>
<keyword evidence="12" id="KW-1185">Reference proteome</keyword>
<evidence type="ECO:0000256" key="4">
    <source>
        <dbReference type="ARBA" id="ARBA00022679"/>
    </source>
</evidence>
<evidence type="ECO:0000313" key="12">
    <source>
        <dbReference type="Proteomes" id="UP001163152"/>
    </source>
</evidence>
<evidence type="ECO:0000256" key="3">
    <source>
        <dbReference type="ARBA" id="ARBA00022676"/>
    </source>
</evidence>